<evidence type="ECO:0000313" key="2">
    <source>
        <dbReference type="Proteomes" id="UP001163603"/>
    </source>
</evidence>
<organism evidence="1 2">
    <name type="scientific">Pistacia integerrima</name>
    <dbReference type="NCBI Taxonomy" id="434235"/>
    <lineage>
        <taxon>Eukaryota</taxon>
        <taxon>Viridiplantae</taxon>
        <taxon>Streptophyta</taxon>
        <taxon>Embryophyta</taxon>
        <taxon>Tracheophyta</taxon>
        <taxon>Spermatophyta</taxon>
        <taxon>Magnoliopsida</taxon>
        <taxon>eudicotyledons</taxon>
        <taxon>Gunneridae</taxon>
        <taxon>Pentapetalae</taxon>
        <taxon>rosids</taxon>
        <taxon>malvids</taxon>
        <taxon>Sapindales</taxon>
        <taxon>Anacardiaceae</taxon>
        <taxon>Pistacia</taxon>
    </lineage>
</organism>
<keyword evidence="2" id="KW-1185">Reference proteome</keyword>
<accession>A0ACC0XQZ9</accession>
<dbReference type="Proteomes" id="UP001163603">
    <property type="component" value="Chromosome 11"/>
</dbReference>
<dbReference type="EMBL" id="CM047746">
    <property type="protein sequence ID" value="KAJ0021675.1"/>
    <property type="molecule type" value="Genomic_DNA"/>
</dbReference>
<name>A0ACC0XQZ9_9ROSI</name>
<gene>
    <name evidence="1" type="ORF">Pint_31902</name>
</gene>
<evidence type="ECO:0000313" key="1">
    <source>
        <dbReference type="EMBL" id="KAJ0021675.1"/>
    </source>
</evidence>
<comment type="caution">
    <text evidence="1">The sequence shown here is derived from an EMBL/GenBank/DDBJ whole genome shotgun (WGS) entry which is preliminary data.</text>
</comment>
<protein>
    <submittedName>
        <fullName evidence="1">Uncharacterized protein</fullName>
    </submittedName>
</protein>
<proteinExistence type="predicted"/>
<reference evidence="2" key="1">
    <citation type="journal article" date="2023" name="G3 (Bethesda)">
        <title>Genome assembly and association tests identify interacting loci associated with vigor, precocity, and sex in interspecific pistachio rootstocks.</title>
        <authorList>
            <person name="Palmer W."/>
            <person name="Jacygrad E."/>
            <person name="Sagayaradj S."/>
            <person name="Cavanaugh K."/>
            <person name="Han R."/>
            <person name="Bertier L."/>
            <person name="Beede B."/>
            <person name="Kafkas S."/>
            <person name="Golino D."/>
            <person name="Preece J."/>
            <person name="Michelmore R."/>
        </authorList>
    </citation>
    <scope>NUCLEOTIDE SEQUENCE [LARGE SCALE GENOMIC DNA]</scope>
</reference>
<sequence>MKQVQQIHAYLIKTNLVNHTFTVSKLIAFCAVSRLPHSLAYASSVFNRIHSPNYFIFYVLIKGCCDNGDPLESITLYVHMLSCLNELNGISFSLPSVLRACGKLSAIREGQQVFAQVLKTHLLCDPFVSNSVVRMYLELGEIESARRVFDKMPERDLISWNSMLSGYLRAGQIELASRLFEEMPERDLVSCNAMIDGYGKSGSCELAKEVFRMTSEKDVVTWTSMISAYVSNHRPIEALDLFREMLSLGVKPDVPAIVSVLAAIADLGFIEEGKWLHAYICANKMKLSSGFIASALIDMYSKCGYIENAYDIFGRVSHERNIGDWNSMISGLAINGLGQQALEIFLDLERMDIKPDEITFVGLLNAFGHAGLVDEGQFYYKIMQEKYNIVPKLQHYGCLVDLYGRAGYLADALAVIQHMPVEADVLAWKSLLSASVKLSNVVIGEIAALQAIKLDPKDSSSYVLLSNIYAKAGRWDDVSKVRLLMKHRGVRKIPGCSSILIDGKVHQFLVAKDMDLRYNSEIIAKIEQLVSRLKLEGYEPDLSQVLQDVEENSKESLLYLHSEKMALAFGLLNTSKDTPIHIVKNLRICCDCHSFMKLVSKVCRHRIIVRDQNRFHHFDNGSCSCKDYW</sequence>